<evidence type="ECO:0000313" key="4">
    <source>
        <dbReference type="Proteomes" id="UP000184171"/>
    </source>
</evidence>
<dbReference type="Proteomes" id="UP000184171">
    <property type="component" value="Unassembled WGS sequence"/>
</dbReference>
<dbReference type="PANTHER" id="PTHR33713:SF6">
    <property type="entry name" value="ANTITOXIN YEFM"/>
    <property type="match status" value="1"/>
</dbReference>
<comment type="function">
    <text evidence="2">Antitoxin component of a type II toxin-antitoxin (TA) system.</text>
</comment>
<dbReference type="NCBIfam" id="TIGR01552">
    <property type="entry name" value="phd_fam"/>
    <property type="match status" value="1"/>
</dbReference>
<dbReference type="PANTHER" id="PTHR33713">
    <property type="entry name" value="ANTITOXIN YAFN-RELATED"/>
    <property type="match status" value="1"/>
</dbReference>
<name>A0A1M6K9I1_MALRU</name>
<dbReference type="InterPro" id="IPR006442">
    <property type="entry name" value="Antitoxin_Phd/YefM"/>
</dbReference>
<dbReference type="Pfam" id="PF02604">
    <property type="entry name" value="PhdYeFM_antitox"/>
    <property type="match status" value="1"/>
</dbReference>
<evidence type="ECO:0000256" key="2">
    <source>
        <dbReference type="RuleBase" id="RU362080"/>
    </source>
</evidence>
<reference evidence="3 4" key="1">
    <citation type="submission" date="2016-11" db="EMBL/GenBank/DDBJ databases">
        <authorList>
            <person name="Jaros S."/>
            <person name="Januszkiewicz K."/>
            <person name="Wedrychowicz H."/>
        </authorList>
    </citation>
    <scope>NUCLEOTIDE SEQUENCE [LARGE SCALE GENOMIC DNA]</scope>
    <source>
        <strain evidence="3 4">DSM 5091</strain>
    </source>
</reference>
<dbReference type="InterPro" id="IPR036165">
    <property type="entry name" value="YefM-like_sf"/>
</dbReference>
<dbReference type="AlphaFoldDB" id="A0A1M6K9I1"/>
<proteinExistence type="inferred from homology"/>
<keyword evidence="4" id="KW-1185">Reference proteome</keyword>
<dbReference type="STRING" id="1122189.SAMN02745165_02631"/>
<dbReference type="Gene3D" id="3.40.1620.10">
    <property type="entry name" value="YefM-like domain"/>
    <property type="match status" value="1"/>
</dbReference>
<evidence type="ECO:0000256" key="1">
    <source>
        <dbReference type="ARBA" id="ARBA00009981"/>
    </source>
</evidence>
<evidence type="ECO:0000313" key="3">
    <source>
        <dbReference type="EMBL" id="SHJ55560.1"/>
    </source>
</evidence>
<dbReference type="RefSeq" id="WP_072909202.1">
    <property type="nucleotide sequence ID" value="NZ_FQZT01000010.1"/>
</dbReference>
<dbReference type="OrthoDB" id="9802003at2"/>
<comment type="similarity">
    <text evidence="1 2">Belongs to the phD/YefM antitoxin family.</text>
</comment>
<accession>A0A1M6K9I1</accession>
<organism evidence="3 4">
    <name type="scientific">Malonomonas rubra DSM 5091</name>
    <dbReference type="NCBI Taxonomy" id="1122189"/>
    <lineage>
        <taxon>Bacteria</taxon>
        <taxon>Pseudomonadati</taxon>
        <taxon>Thermodesulfobacteriota</taxon>
        <taxon>Desulfuromonadia</taxon>
        <taxon>Desulfuromonadales</taxon>
        <taxon>Geopsychrobacteraceae</taxon>
        <taxon>Malonomonas</taxon>
    </lineage>
</organism>
<gene>
    <name evidence="3" type="ORF">SAMN02745165_02631</name>
</gene>
<sequence>MPIITATEARKSLYRLLDEVSESHEPIQITGKRGNAVLISEDDWRAVQETLYLHSIPGMKESIIEGLQTPIDKCDEELDW</sequence>
<dbReference type="InterPro" id="IPR051405">
    <property type="entry name" value="phD/YefM_antitoxin"/>
</dbReference>
<dbReference type="EMBL" id="FQZT01000010">
    <property type="protein sequence ID" value="SHJ55560.1"/>
    <property type="molecule type" value="Genomic_DNA"/>
</dbReference>
<protein>
    <recommendedName>
        <fullName evidence="2">Antitoxin</fullName>
    </recommendedName>
</protein>
<dbReference type="SUPFAM" id="SSF143120">
    <property type="entry name" value="YefM-like"/>
    <property type="match status" value="1"/>
</dbReference>